<keyword evidence="5" id="KW-1185">Reference proteome</keyword>
<comment type="caution">
    <text evidence="4">The sequence shown here is derived from an EMBL/GenBank/DDBJ whole genome shotgun (WGS) entry which is preliminary data.</text>
</comment>
<feature type="transmembrane region" description="Helical" evidence="2">
    <location>
        <begin position="667"/>
        <end position="691"/>
    </location>
</feature>
<dbReference type="InterPro" id="IPR021814">
    <property type="entry name" value="DUF3394"/>
</dbReference>
<organism evidence="4 5">
    <name type="scientific">Candidatus Thiodiazotropha endolucinida</name>
    <dbReference type="NCBI Taxonomy" id="1655433"/>
    <lineage>
        <taxon>Bacteria</taxon>
        <taxon>Pseudomonadati</taxon>
        <taxon>Pseudomonadota</taxon>
        <taxon>Gammaproteobacteria</taxon>
        <taxon>Chromatiales</taxon>
        <taxon>Sedimenticolaceae</taxon>
        <taxon>Candidatus Thiodiazotropha</taxon>
    </lineage>
</organism>
<dbReference type="OrthoDB" id="9759894at2"/>
<dbReference type="EMBL" id="MARB01000005">
    <property type="protein sequence ID" value="ODJ88674.1"/>
    <property type="molecule type" value="Genomic_DNA"/>
</dbReference>
<keyword evidence="1" id="KW-0813">Transport</keyword>
<reference evidence="4 5" key="1">
    <citation type="submission" date="2016-06" db="EMBL/GenBank/DDBJ databases">
        <title>Genome sequence of endosymbiont of Candidatus Endolucinida thiodiazotropha.</title>
        <authorList>
            <person name="Poehlein A."/>
            <person name="Koenig S."/>
            <person name="Heiden S.E."/>
            <person name="Thuermer A."/>
            <person name="Voget S."/>
            <person name="Daniel R."/>
            <person name="Markert S."/>
            <person name="Gros O."/>
            <person name="Schweder T."/>
        </authorList>
    </citation>
    <scope>NUCLEOTIDE SEQUENCE [LARGE SCALE GENOMIC DNA]</scope>
    <source>
        <strain evidence="4 5">COS</strain>
    </source>
</reference>
<dbReference type="Pfam" id="PF11874">
    <property type="entry name" value="DUF3394"/>
    <property type="match status" value="1"/>
</dbReference>
<dbReference type="RefSeq" id="WP_069122170.1">
    <property type="nucleotide sequence ID" value="NZ_MARB01000005.1"/>
</dbReference>
<feature type="transmembrane region" description="Helical" evidence="2">
    <location>
        <begin position="64"/>
        <end position="80"/>
    </location>
</feature>
<comment type="subcellular location">
    <subcellularLocation>
        <location evidence="1">Cell inner membrane</location>
        <topology evidence="1">Multi-pass membrane protein</topology>
    </subcellularLocation>
</comment>
<evidence type="ECO:0000259" key="3">
    <source>
        <dbReference type="Pfam" id="PF06808"/>
    </source>
</evidence>
<feature type="domain" description="TRAP C4-dicarboxylate transport system permease DctM subunit" evidence="3">
    <location>
        <begin position="132"/>
        <end position="660"/>
    </location>
</feature>
<dbReference type="AlphaFoldDB" id="A0A7Z1AH24"/>
<dbReference type="Pfam" id="PF06808">
    <property type="entry name" value="DctM"/>
    <property type="match status" value="1"/>
</dbReference>
<feature type="transmembrane region" description="Helical" evidence="2">
    <location>
        <begin position="31"/>
        <end position="52"/>
    </location>
</feature>
<feature type="transmembrane region" description="Helical" evidence="2">
    <location>
        <begin position="121"/>
        <end position="138"/>
    </location>
</feature>
<dbReference type="PANTHER" id="PTHR43849:SF2">
    <property type="entry name" value="BLL3936 PROTEIN"/>
    <property type="match status" value="1"/>
</dbReference>
<protein>
    <submittedName>
        <fullName evidence="4">C4-dicarboxylate ABC transporter</fullName>
    </submittedName>
</protein>
<proteinExistence type="predicted"/>
<dbReference type="PANTHER" id="PTHR43849">
    <property type="entry name" value="BLL3936 PROTEIN"/>
    <property type="match status" value="1"/>
</dbReference>
<feature type="transmembrane region" description="Helical" evidence="2">
    <location>
        <begin position="460"/>
        <end position="487"/>
    </location>
</feature>
<evidence type="ECO:0000313" key="5">
    <source>
        <dbReference type="Proteomes" id="UP000094769"/>
    </source>
</evidence>
<feature type="transmembrane region" description="Helical" evidence="2">
    <location>
        <begin position="568"/>
        <end position="588"/>
    </location>
</feature>
<evidence type="ECO:0000313" key="4">
    <source>
        <dbReference type="EMBL" id="ODJ88674.1"/>
    </source>
</evidence>
<name>A0A7Z1AH24_9GAMM</name>
<keyword evidence="1" id="KW-1003">Cell membrane</keyword>
<sequence>MNQDQNDRLQLEMVEAAEFDGRRPEGFARKVLLGTALAWALFQLWVASPLPFSLAVGVFNDTEIRSIHLTFAIFLAYLSFPRRKVITHTIPIADWVLALVAAICAIYLFLFYEALSDRSGAPTSLDIAVAMLGLLLLLEATRRALGWPLMVIGICFLGYTFSGPWLPDLLAHKGASLARVASHQWLSTEGVFGVAVGVSAGFVFLFVLFGSLLEQAGGGHYFIRVAYALVGHRRGGPAKAAVLASGLTGMVSGSSIANVVTTGTFTIPLMKRVGFSAEKSGAIEVAASTNGQIMPPVMGAAAFLMVEYLNISYLEVIKHAFLPAVLSYIGLMYLVHLEAVKAGMQAEKRSRALTLKQRLLGWGLTLSGVSCFLFLAYWLLAMVSKLFGDYSFYANAGLVLLFYGLLIYCEVRCGLRTRQQESAETMTVGTALLGGLHFLLPILVLVWCLMLLRLSPATAVFYSICLMIVIQLTQEGLRALFLGGSVIMGIRHGFTTLVVGMEYGARNMIGIGVATATAGIVVGTVSLTGIGQVMGELVETLSLGSVVLMLLLTALICMILGMGLPTTANYIVVSTLMAPVIVQLSAAHGLDIPLVAVHMFVFYFGILADDTPPVGLAAYAAAGISNGDPIRTGLQSFYYDIRTAILPFMFIFNTNLLMIGIDSLLEFLVVVSQGVVAMLLFVSATQGWLLVRNRLWETPLLLLVVFSLFRPDFWQGYFFPAMEWRPVQGVESHIDSLPLGGKVRLQVEVEDEESLMRTREIIFTKPESHTGGYLKSMGFITEPDGDTLRVIDIGFLSAAEQAGLIAGFNHRITGYYSQSKQPHSGWFLIPPLLLMGGILWLQYRRSNLREQTNLGV</sequence>
<dbReference type="GO" id="GO:0005886">
    <property type="term" value="C:plasma membrane"/>
    <property type="evidence" value="ECO:0007669"/>
    <property type="project" value="UniProtKB-SubCell"/>
</dbReference>
<feature type="transmembrane region" description="Helical" evidence="2">
    <location>
        <begin position="392"/>
        <end position="411"/>
    </location>
</feature>
<dbReference type="NCBIfam" id="TIGR02123">
    <property type="entry name" value="TRAP_fused"/>
    <property type="match status" value="1"/>
</dbReference>
<feature type="transmembrane region" description="Helical" evidence="2">
    <location>
        <begin position="825"/>
        <end position="843"/>
    </location>
</feature>
<feature type="transmembrane region" description="Helical" evidence="2">
    <location>
        <begin position="145"/>
        <end position="166"/>
    </location>
</feature>
<feature type="transmembrane region" description="Helical" evidence="2">
    <location>
        <begin position="432"/>
        <end position="454"/>
    </location>
</feature>
<keyword evidence="2" id="KW-1133">Transmembrane helix</keyword>
<feature type="transmembrane region" description="Helical" evidence="2">
    <location>
        <begin position="643"/>
        <end position="661"/>
    </location>
</feature>
<dbReference type="InterPro" id="IPR011853">
    <property type="entry name" value="TRAP_DctM-Dct_fused"/>
</dbReference>
<comment type="function">
    <text evidence="1">Part of the tripartite ATP-independent periplasmic (TRAP) transport system.</text>
</comment>
<feature type="transmembrane region" description="Helical" evidence="2">
    <location>
        <begin position="92"/>
        <end position="115"/>
    </location>
</feature>
<feature type="transmembrane region" description="Helical" evidence="2">
    <location>
        <begin position="542"/>
        <end position="561"/>
    </location>
</feature>
<keyword evidence="1" id="KW-0997">Cell inner membrane</keyword>
<feature type="transmembrane region" description="Helical" evidence="2">
    <location>
        <begin position="191"/>
        <end position="213"/>
    </location>
</feature>
<feature type="transmembrane region" description="Helical" evidence="2">
    <location>
        <begin position="359"/>
        <end position="380"/>
    </location>
</feature>
<keyword evidence="2" id="KW-0812">Transmembrane</keyword>
<evidence type="ECO:0000256" key="1">
    <source>
        <dbReference type="RuleBase" id="RU369079"/>
    </source>
</evidence>
<dbReference type="InterPro" id="IPR010656">
    <property type="entry name" value="DctM"/>
</dbReference>
<gene>
    <name evidence="4" type="ORF">CODIS_12250</name>
</gene>
<dbReference type="Proteomes" id="UP000094769">
    <property type="component" value="Unassembled WGS sequence"/>
</dbReference>
<feature type="transmembrane region" description="Helical" evidence="2">
    <location>
        <begin position="600"/>
        <end position="622"/>
    </location>
</feature>
<accession>A0A7Z1AH24</accession>
<keyword evidence="2" id="KW-0472">Membrane</keyword>
<evidence type="ECO:0000256" key="2">
    <source>
        <dbReference type="SAM" id="Phobius"/>
    </source>
</evidence>
<dbReference type="GO" id="GO:0022857">
    <property type="term" value="F:transmembrane transporter activity"/>
    <property type="evidence" value="ECO:0007669"/>
    <property type="project" value="UniProtKB-UniRule"/>
</dbReference>
<feature type="transmembrane region" description="Helical" evidence="2">
    <location>
        <begin position="320"/>
        <end position="339"/>
    </location>
</feature>
<feature type="transmembrane region" description="Helical" evidence="2">
    <location>
        <begin position="508"/>
        <end position="530"/>
    </location>
</feature>